<feature type="domain" description="Folliculin-interacting protein N-terminal" evidence="5">
    <location>
        <begin position="82"/>
        <end position="142"/>
    </location>
</feature>
<evidence type="ECO:0000256" key="3">
    <source>
        <dbReference type="ARBA" id="ARBA00023136"/>
    </source>
</evidence>
<dbReference type="PRINTS" id="PR02073">
    <property type="entry name" value="FOLLICULNIP1"/>
</dbReference>
<dbReference type="InterPro" id="IPR028086">
    <property type="entry name" value="FNIP_C_dom"/>
</dbReference>
<dbReference type="InterPro" id="IPR028085">
    <property type="entry name" value="FNIP_mid_dom"/>
</dbReference>
<dbReference type="Pfam" id="PF14638">
    <property type="entry name" value="FNIP_C"/>
    <property type="match status" value="1"/>
</dbReference>
<keyword evidence="8" id="KW-1185">Reference proteome</keyword>
<evidence type="ECO:0000313" key="8">
    <source>
        <dbReference type="Proteomes" id="UP001652625"/>
    </source>
</evidence>
<evidence type="ECO:0000259" key="6">
    <source>
        <dbReference type="Pfam" id="PF14637"/>
    </source>
</evidence>
<evidence type="ECO:0000256" key="1">
    <source>
        <dbReference type="ARBA" id="ARBA00004656"/>
    </source>
</evidence>
<dbReference type="GeneID" id="100215551"/>
<evidence type="ECO:0000259" key="5">
    <source>
        <dbReference type="Pfam" id="PF14636"/>
    </source>
</evidence>
<comment type="subcellular location">
    <subcellularLocation>
        <location evidence="1">Lysosome membrane</location>
    </subcellularLocation>
</comment>
<keyword evidence="3" id="KW-0472">Membrane</keyword>
<accession>A0ABM4BQZ3</accession>
<gene>
    <name evidence="9" type="primary">LOC100215551</name>
</gene>
<protein>
    <submittedName>
        <fullName evidence="9">Folliculin-interacting protein 1 isoform X3</fullName>
    </submittedName>
</protein>
<keyword evidence="4" id="KW-0458">Lysosome</keyword>
<feature type="domain" description="Folliculin-interacting protein middle" evidence="6">
    <location>
        <begin position="269"/>
        <end position="491"/>
    </location>
</feature>
<dbReference type="Proteomes" id="UP001652625">
    <property type="component" value="Chromosome 04"/>
</dbReference>
<dbReference type="RefSeq" id="XP_065651573.1">
    <property type="nucleotide sequence ID" value="XM_065795501.1"/>
</dbReference>
<dbReference type="Pfam" id="PF14637">
    <property type="entry name" value="FNIP_M"/>
    <property type="match status" value="1"/>
</dbReference>
<dbReference type="PANTHER" id="PTHR21634">
    <property type="entry name" value="RE13835P"/>
    <property type="match status" value="1"/>
</dbReference>
<proteinExistence type="inferred from homology"/>
<organism evidence="8 9">
    <name type="scientific">Hydra vulgaris</name>
    <name type="common">Hydra</name>
    <name type="synonym">Hydra attenuata</name>
    <dbReference type="NCBI Taxonomy" id="6087"/>
    <lineage>
        <taxon>Eukaryota</taxon>
        <taxon>Metazoa</taxon>
        <taxon>Cnidaria</taxon>
        <taxon>Hydrozoa</taxon>
        <taxon>Hydroidolina</taxon>
        <taxon>Anthoathecata</taxon>
        <taxon>Aplanulata</taxon>
        <taxon>Hydridae</taxon>
        <taxon>Hydra</taxon>
    </lineage>
</organism>
<comment type="similarity">
    <text evidence="2">Belongs to the FNIP family.</text>
</comment>
<reference evidence="9" key="1">
    <citation type="submission" date="2025-08" db="UniProtKB">
        <authorList>
            <consortium name="RefSeq"/>
        </authorList>
    </citation>
    <scope>IDENTIFICATION</scope>
</reference>
<evidence type="ECO:0000256" key="2">
    <source>
        <dbReference type="ARBA" id="ARBA00007541"/>
    </source>
</evidence>
<evidence type="ECO:0000259" key="7">
    <source>
        <dbReference type="Pfam" id="PF14638"/>
    </source>
</evidence>
<dbReference type="InterPro" id="IPR028084">
    <property type="entry name" value="FNIP_N_dom"/>
</dbReference>
<feature type="domain" description="Folliculin-interacting protein C-terminal" evidence="7">
    <location>
        <begin position="824"/>
        <end position="1012"/>
    </location>
</feature>
<dbReference type="Pfam" id="PF14636">
    <property type="entry name" value="FNIP_N"/>
    <property type="match status" value="1"/>
</dbReference>
<sequence>MFSRILNIKKEKVVTPCEDLSSRKSVKIEKEFQAIPSKLPILDKDKIRVLIYKDAEPRGDRTLLFDSDALQSAAINEHSESKKEKSKEQEELKQNTELKTKFKLKKPSSDVKMLGEMIFGSVAMIYKGAIVKIHIIRSPPQLLMTKVFALRSRNHEVNLCDSNMSLDSIHMWQSDSADSSSSESIMRTLSKSSAVSHPIPTPVQPSFLSKSKSVNGYSLSDCYKSSSLVSEKSMSSPNGCLQTRFHRFQKTSLDLPNLWRSKSESSDEGTYKQQPKIGIGIIFKQWNTAEENKAFQAFFFSHFALIEWHLQALRIKIEKSFYLHNNFMKASIVGVECFKEDILNLFYTPRILEPTWLSLMTSDDTHNIENVNSFMESFMSIASVCEKKETNYFLSILLTAVLSHHTSWVATVMSSGLTSKRAFMDKHSSKAVAVLAKCHPYNPLWAQLCDMYGSISVPLKLARTVIVGQNKTFVCQLLQVLTYFIRCSDVKETIMQMVPEEEKQVPSLGTSFEESTLNFSSNTPKNIKSWVENSQTPPEVFCNDKEFFSDNISNKSKKSEILLNGLGERHCDCSQLQKMKSVLHPPLKCCSHLDSHKCFSDNLNSLTVINQKSCYICGTLEKLMYDMFCEHCKKDKNFIGDLLCQTCFKCLENLYKNSQDLLTQTKSNKSFVCYCCPSINQTESNISDKFYRPRKSSDPIPCISPKSKSTLRNSTKSHDSGTEDMNFIPYLNERSISCNSSISSHSSSIAVADMDSDYCSIDNDTKRFSLKEQSGFNSNNIQVSESSGTLKNIELNFQTEIMLKEKQSTLSKDLKKMSLKELSMPRTHQTIEKKRDSLDTSYMTFGRSLLAGYSENYTSNFVLQGVAKLNKEKLAMDLKNSVQYSVLDEVASDAICIVANVDNWTCETWSLTRRTNSSNLSISESLNTKSVFASDLVSSLVESTKGLWELKFSPNSCLLHVEEQLKDIYNRGKVLVEFAKLNPENVLSAYVQSSGYHSNDVDLLTAVGSTYTFNDGNVF</sequence>
<dbReference type="InterPro" id="IPR026156">
    <property type="entry name" value="FNIP_fam"/>
</dbReference>
<evidence type="ECO:0000256" key="4">
    <source>
        <dbReference type="ARBA" id="ARBA00023228"/>
    </source>
</evidence>
<evidence type="ECO:0000313" key="9">
    <source>
        <dbReference type="RefSeq" id="XP_065651573.1"/>
    </source>
</evidence>
<name>A0ABM4BQZ3_HYDVU</name>
<dbReference type="PANTHER" id="PTHR21634:SF9">
    <property type="entry name" value="RE13835P"/>
    <property type="match status" value="1"/>
</dbReference>